<keyword evidence="2" id="KW-0812">Transmembrane</keyword>
<organism evidence="3 4">
    <name type="scientific">Prorocentrum cordatum</name>
    <dbReference type="NCBI Taxonomy" id="2364126"/>
    <lineage>
        <taxon>Eukaryota</taxon>
        <taxon>Sar</taxon>
        <taxon>Alveolata</taxon>
        <taxon>Dinophyceae</taxon>
        <taxon>Prorocentrales</taxon>
        <taxon>Prorocentraceae</taxon>
        <taxon>Prorocentrum</taxon>
    </lineage>
</organism>
<name>A0ABN9SWW9_9DINO</name>
<comment type="caution">
    <text evidence="3">The sequence shown here is derived from an EMBL/GenBank/DDBJ whole genome shotgun (WGS) entry which is preliminary data.</text>
</comment>
<feature type="compositionally biased region" description="Polar residues" evidence="1">
    <location>
        <begin position="17"/>
        <end position="26"/>
    </location>
</feature>
<feature type="transmembrane region" description="Helical" evidence="2">
    <location>
        <begin position="119"/>
        <end position="139"/>
    </location>
</feature>
<feature type="region of interest" description="Disordered" evidence="1">
    <location>
        <begin position="1"/>
        <end position="34"/>
    </location>
</feature>
<keyword evidence="2" id="KW-1133">Transmembrane helix</keyword>
<dbReference type="EMBL" id="CAUYUJ010013991">
    <property type="protein sequence ID" value="CAK0837049.1"/>
    <property type="molecule type" value="Genomic_DNA"/>
</dbReference>
<proteinExistence type="predicted"/>
<accession>A0ABN9SWW9</accession>
<evidence type="ECO:0000313" key="3">
    <source>
        <dbReference type="EMBL" id="CAK0837049.1"/>
    </source>
</evidence>
<feature type="transmembrane region" description="Helical" evidence="2">
    <location>
        <begin position="88"/>
        <end position="107"/>
    </location>
</feature>
<evidence type="ECO:0000256" key="1">
    <source>
        <dbReference type="SAM" id="MobiDB-lite"/>
    </source>
</evidence>
<reference evidence="3" key="1">
    <citation type="submission" date="2023-10" db="EMBL/GenBank/DDBJ databases">
        <authorList>
            <person name="Chen Y."/>
            <person name="Shah S."/>
            <person name="Dougan E. K."/>
            <person name="Thang M."/>
            <person name="Chan C."/>
        </authorList>
    </citation>
    <scope>NUCLEOTIDE SEQUENCE [LARGE SCALE GENOMIC DNA]</scope>
</reference>
<feature type="region of interest" description="Disordered" evidence="1">
    <location>
        <begin position="300"/>
        <end position="329"/>
    </location>
</feature>
<keyword evidence="4" id="KW-1185">Reference proteome</keyword>
<evidence type="ECO:0000256" key="2">
    <source>
        <dbReference type="SAM" id="Phobius"/>
    </source>
</evidence>
<sequence>MPRWGVGPLPRPRHSSPTRQPSATPQTKNKINKKKIKTPAKTAINPHGSVVAVVFDVSELVLVSVVVVAVLMVMVVVLDVAERVPVSAVVVAVLVVVAVVVSVVASVKSSTYAEPHVHGAGTGALVVVTSAGTGALVVVTSGPHHHAGPVGAHGHRGTEKVEVGPITRHKLQQSLAGGPVEHVHGAGTGALTYGPHHHAGPVGAHGHRGTEPVVCSPITRHKLQQPLAGGPVEHVRGAVVVVNGPHHHAGPVGAHGHRLTEIVVVDPITRHEFEQLRAAGRQAPPELGLRLARATARRALHPRAGQRPARRRPGARGAARCQRQEQRADAVRRAQAHHAVCRCAELNGTRDARGEPWEAGDGPSKP</sequence>
<gene>
    <name evidence="3" type="ORF">PCOR1329_LOCUS33348</name>
</gene>
<feature type="transmembrane region" description="Helical" evidence="2">
    <location>
        <begin position="60"/>
        <end position="81"/>
    </location>
</feature>
<keyword evidence="2" id="KW-0472">Membrane</keyword>
<feature type="region of interest" description="Disordered" evidence="1">
    <location>
        <begin position="346"/>
        <end position="366"/>
    </location>
</feature>
<dbReference type="Proteomes" id="UP001189429">
    <property type="component" value="Unassembled WGS sequence"/>
</dbReference>
<evidence type="ECO:0000313" key="4">
    <source>
        <dbReference type="Proteomes" id="UP001189429"/>
    </source>
</evidence>
<protein>
    <submittedName>
        <fullName evidence="3">Uncharacterized protein</fullName>
    </submittedName>
</protein>